<proteinExistence type="predicted"/>
<reference evidence="2" key="2">
    <citation type="journal article" date="2014" name="Int. J. Syst. Evol. Microbiol.">
        <title>Complete genome of a new Firmicutes species belonging to the dominant human colonic microbiota ('Ruminococcus bicirculans') reveals two chromosomes and a selective capacity to utilize plant glucans.</title>
        <authorList>
            <consortium name="NISC Comparative Sequencing Program"/>
            <person name="Wegmann U."/>
            <person name="Louis P."/>
            <person name="Goesmann A."/>
            <person name="Henrissat B."/>
            <person name="Duncan S.H."/>
            <person name="Flint H.J."/>
        </authorList>
    </citation>
    <scope>NUCLEOTIDE SEQUENCE</scope>
    <source>
        <strain evidence="2">CCM 7403</strain>
    </source>
</reference>
<evidence type="ECO:0000313" key="5">
    <source>
        <dbReference type="Proteomes" id="UP000630594"/>
    </source>
</evidence>
<name>A0A4P7UDG9_9ACTN</name>
<evidence type="ECO:0000313" key="4">
    <source>
        <dbReference type="Proteomes" id="UP000297025"/>
    </source>
</evidence>
<reference evidence="3" key="4">
    <citation type="submission" date="2019-03" db="EMBL/GenBank/DDBJ databases">
        <authorList>
            <person name="Huang Y."/>
        </authorList>
    </citation>
    <scope>NUCLEOTIDE SEQUENCE</scope>
    <source>
        <strain evidence="3">JCM 16608</strain>
    </source>
</reference>
<dbReference type="EMBL" id="BMCK01000003">
    <property type="protein sequence ID" value="GGD21703.1"/>
    <property type="molecule type" value="Genomic_DNA"/>
</dbReference>
<dbReference type="Proteomes" id="UP000297025">
    <property type="component" value="Chromosome"/>
</dbReference>
<dbReference type="Proteomes" id="UP000630594">
    <property type="component" value="Unassembled WGS sequence"/>
</dbReference>
<dbReference type="EMBL" id="CP038462">
    <property type="protein sequence ID" value="QCC78126.1"/>
    <property type="molecule type" value="Genomic_DNA"/>
</dbReference>
<sequence>MSEKDRPEPEWKRRRRLAEIFGDVLPATTKDEREPEARSTESASEAWLMRQVPPHHGGH</sequence>
<keyword evidence="5" id="KW-1185">Reference proteome</keyword>
<evidence type="ECO:0000313" key="3">
    <source>
        <dbReference type="EMBL" id="QCC78126.1"/>
    </source>
</evidence>
<feature type="region of interest" description="Disordered" evidence="1">
    <location>
        <begin position="22"/>
        <end position="59"/>
    </location>
</feature>
<dbReference type="OrthoDB" id="3700244at2"/>
<gene>
    <name evidence="3" type="ORF">E2C04_14745</name>
    <name evidence="2" type="ORF">GCM10007231_21130</name>
</gene>
<protein>
    <submittedName>
        <fullName evidence="3">Uncharacterized protein</fullName>
    </submittedName>
</protein>
<accession>A0A4P7UDG9</accession>
<feature type="compositionally biased region" description="Basic and acidic residues" evidence="1">
    <location>
        <begin position="29"/>
        <end position="39"/>
    </location>
</feature>
<dbReference type="KEGG" id="ndp:E2C04_14745"/>
<evidence type="ECO:0000313" key="2">
    <source>
        <dbReference type="EMBL" id="GGD21703.1"/>
    </source>
</evidence>
<dbReference type="RefSeq" id="WP_135833164.1">
    <property type="nucleotide sequence ID" value="NZ_BMCK01000003.1"/>
</dbReference>
<reference evidence="3 4" key="1">
    <citation type="journal article" date="2008" name="Int. J. Syst. Evol. Microbiol.">
        <title>Nocardioides daphniae sp. nov., isolated from Daphnia cucullata (Crustacea: Cladocera).</title>
        <authorList>
            <person name="Toth E.M."/>
            <person name="Keki Z."/>
            <person name="Homonnay Z.G."/>
            <person name="Borsodi A.K."/>
            <person name="Marialigeti K."/>
            <person name="Schumann P."/>
        </authorList>
    </citation>
    <scope>NUCLEOTIDE SEQUENCE [LARGE SCALE GENOMIC DNA]</scope>
    <source>
        <strain evidence="3 4">JCM 16608</strain>
    </source>
</reference>
<organism evidence="3 4">
    <name type="scientific">Nocardioides daphniae</name>
    <dbReference type="NCBI Taxonomy" id="402297"/>
    <lineage>
        <taxon>Bacteria</taxon>
        <taxon>Bacillati</taxon>
        <taxon>Actinomycetota</taxon>
        <taxon>Actinomycetes</taxon>
        <taxon>Propionibacteriales</taxon>
        <taxon>Nocardioidaceae</taxon>
        <taxon>Nocardioides</taxon>
    </lineage>
</organism>
<evidence type="ECO:0000256" key="1">
    <source>
        <dbReference type="SAM" id="MobiDB-lite"/>
    </source>
</evidence>
<dbReference type="AlphaFoldDB" id="A0A4P7UDG9"/>
<reference evidence="2" key="5">
    <citation type="submission" date="2024-05" db="EMBL/GenBank/DDBJ databases">
        <authorList>
            <person name="Sun Q."/>
            <person name="Sedlacek I."/>
        </authorList>
    </citation>
    <scope>NUCLEOTIDE SEQUENCE</scope>
    <source>
        <strain evidence="2">CCM 7403</strain>
    </source>
</reference>
<reference evidence="5" key="3">
    <citation type="journal article" date="2019" name="Int. J. Syst. Evol. Microbiol.">
        <title>The Global Catalogue of Microorganisms (GCM) 10K type strain sequencing project: providing services to taxonomists for standard genome sequencing and annotation.</title>
        <authorList>
            <consortium name="The Broad Institute Genomics Platform"/>
            <consortium name="The Broad Institute Genome Sequencing Center for Infectious Disease"/>
            <person name="Wu L."/>
            <person name="Ma J."/>
        </authorList>
    </citation>
    <scope>NUCLEOTIDE SEQUENCE [LARGE SCALE GENOMIC DNA]</scope>
    <source>
        <strain evidence="5">CCM 7403</strain>
    </source>
</reference>